<feature type="transmembrane region" description="Helical" evidence="5">
    <location>
        <begin position="126"/>
        <end position="143"/>
    </location>
</feature>
<dbReference type="Gene3D" id="1.10.3730.20">
    <property type="match status" value="1"/>
</dbReference>
<dbReference type="Pfam" id="PF00892">
    <property type="entry name" value="EamA"/>
    <property type="match status" value="2"/>
</dbReference>
<dbReference type="PANTHER" id="PTHR22911">
    <property type="entry name" value="ACYL-MALONYL CONDENSING ENZYME-RELATED"/>
    <property type="match status" value="1"/>
</dbReference>
<evidence type="ECO:0000313" key="8">
    <source>
        <dbReference type="Proteomes" id="UP001500604"/>
    </source>
</evidence>
<feature type="transmembrane region" description="Helical" evidence="5">
    <location>
        <begin position="69"/>
        <end position="87"/>
    </location>
</feature>
<feature type="transmembrane region" description="Helical" evidence="5">
    <location>
        <begin position="262"/>
        <end position="282"/>
    </location>
</feature>
<gene>
    <name evidence="7" type="ORF">GCM10023116_04400</name>
</gene>
<feature type="transmembrane region" description="Helical" evidence="5">
    <location>
        <begin position="180"/>
        <end position="197"/>
    </location>
</feature>
<keyword evidence="2 5" id="KW-0812">Transmembrane</keyword>
<proteinExistence type="predicted"/>
<protein>
    <submittedName>
        <fullName evidence="7">DMT family transporter</fullName>
    </submittedName>
</protein>
<evidence type="ECO:0000256" key="2">
    <source>
        <dbReference type="ARBA" id="ARBA00022692"/>
    </source>
</evidence>
<evidence type="ECO:0000313" key="7">
    <source>
        <dbReference type="EMBL" id="GAA4648174.1"/>
    </source>
</evidence>
<feature type="transmembrane region" description="Helical" evidence="5">
    <location>
        <begin position="36"/>
        <end position="57"/>
    </location>
</feature>
<feature type="domain" description="EamA" evidence="6">
    <location>
        <begin position="9"/>
        <end position="140"/>
    </location>
</feature>
<dbReference type="SUPFAM" id="SSF103481">
    <property type="entry name" value="Multidrug resistance efflux transporter EmrE"/>
    <property type="match status" value="2"/>
</dbReference>
<feature type="domain" description="EamA" evidence="6">
    <location>
        <begin position="149"/>
        <end position="279"/>
    </location>
</feature>
<name>A0ABP8UWQ7_9GAMM</name>
<feature type="transmembrane region" description="Helical" evidence="5">
    <location>
        <begin position="203"/>
        <end position="224"/>
    </location>
</feature>
<evidence type="ECO:0000256" key="1">
    <source>
        <dbReference type="ARBA" id="ARBA00004141"/>
    </source>
</evidence>
<dbReference type="EMBL" id="BAABFL010000036">
    <property type="protein sequence ID" value="GAA4648174.1"/>
    <property type="molecule type" value="Genomic_DNA"/>
</dbReference>
<sequence length="289" mass="31545">MSHAQNPTLGVLFGLATAVVGSLAGAATKHLASSVSVAQIVCFQYLLSCLVCMPWIARHGLNGLKTQRIGQHLIRGLAGWGCFYTYYLALAHTPLVDAVLLRNAAPLWVPLVVLCWSRIMVPRSHWLPMGIGFIGIILVLQPGNDSIGSWHLIGALSGLTLAISMVGTRRLSETEPTQRILFYYFFISFLTSVPLAAHSWQPIAIGDWPLMFFVGFSIYLLMFFYTKAYSYAPASLVSPLTYFSVVFAGLLGWLIWGDQPGLLSLAGMSLVIIGGLLTVLLGKKQSLKR</sequence>
<keyword evidence="4 5" id="KW-0472">Membrane</keyword>
<organism evidence="7 8">
    <name type="scientific">Kistimonas scapharcae</name>
    <dbReference type="NCBI Taxonomy" id="1036133"/>
    <lineage>
        <taxon>Bacteria</taxon>
        <taxon>Pseudomonadati</taxon>
        <taxon>Pseudomonadota</taxon>
        <taxon>Gammaproteobacteria</taxon>
        <taxon>Oceanospirillales</taxon>
        <taxon>Endozoicomonadaceae</taxon>
        <taxon>Kistimonas</taxon>
    </lineage>
</organism>
<dbReference type="Proteomes" id="UP001500604">
    <property type="component" value="Unassembled WGS sequence"/>
</dbReference>
<dbReference type="InterPro" id="IPR000620">
    <property type="entry name" value="EamA_dom"/>
</dbReference>
<evidence type="ECO:0000259" key="6">
    <source>
        <dbReference type="Pfam" id="PF00892"/>
    </source>
</evidence>
<feature type="transmembrane region" description="Helical" evidence="5">
    <location>
        <begin position="236"/>
        <end position="256"/>
    </location>
</feature>
<reference evidence="8" key="1">
    <citation type="journal article" date="2019" name="Int. J. Syst. Evol. Microbiol.">
        <title>The Global Catalogue of Microorganisms (GCM) 10K type strain sequencing project: providing services to taxonomists for standard genome sequencing and annotation.</title>
        <authorList>
            <consortium name="The Broad Institute Genomics Platform"/>
            <consortium name="The Broad Institute Genome Sequencing Center for Infectious Disease"/>
            <person name="Wu L."/>
            <person name="Ma J."/>
        </authorList>
    </citation>
    <scope>NUCLEOTIDE SEQUENCE [LARGE SCALE GENOMIC DNA]</scope>
    <source>
        <strain evidence="8">JCM 17805</strain>
    </source>
</reference>
<dbReference type="InterPro" id="IPR037185">
    <property type="entry name" value="EmrE-like"/>
</dbReference>
<feature type="transmembrane region" description="Helical" evidence="5">
    <location>
        <begin position="149"/>
        <end position="168"/>
    </location>
</feature>
<feature type="transmembrane region" description="Helical" evidence="5">
    <location>
        <begin position="99"/>
        <end position="119"/>
    </location>
</feature>
<keyword evidence="3 5" id="KW-1133">Transmembrane helix</keyword>
<dbReference type="PANTHER" id="PTHR22911:SF6">
    <property type="entry name" value="SOLUTE CARRIER FAMILY 35 MEMBER G1"/>
    <property type="match status" value="1"/>
</dbReference>
<comment type="caution">
    <text evidence="7">The sequence shown here is derived from an EMBL/GenBank/DDBJ whole genome shotgun (WGS) entry which is preliminary data.</text>
</comment>
<evidence type="ECO:0000256" key="3">
    <source>
        <dbReference type="ARBA" id="ARBA00022989"/>
    </source>
</evidence>
<keyword evidence="8" id="KW-1185">Reference proteome</keyword>
<dbReference type="RefSeq" id="WP_345193507.1">
    <property type="nucleotide sequence ID" value="NZ_BAABFL010000036.1"/>
</dbReference>
<comment type="subcellular location">
    <subcellularLocation>
        <location evidence="1">Membrane</location>
        <topology evidence="1">Multi-pass membrane protein</topology>
    </subcellularLocation>
</comment>
<evidence type="ECO:0000256" key="4">
    <source>
        <dbReference type="ARBA" id="ARBA00023136"/>
    </source>
</evidence>
<evidence type="ECO:0000256" key="5">
    <source>
        <dbReference type="SAM" id="Phobius"/>
    </source>
</evidence>
<accession>A0ABP8UWQ7</accession>